<dbReference type="Gene3D" id="3.30.950.10">
    <property type="entry name" value="Methyltransferase, Cobalt-precorrin-4 Transmethylase, Domain 2"/>
    <property type="match status" value="1"/>
</dbReference>
<gene>
    <name evidence="9" type="primary">cobI</name>
    <name evidence="9" type="ORF">L0N08_25040</name>
</gene>
<name>A0AAW5C0P2_9FIRM</name>
<dbReference type="InterPro" id="IPR014776">
    <property type="entry name" value="4pyrrole_Mease_sub2"/>
</dbReference>
<dbReference type="GO" id="GO:0009236">
    <property type="term" value="P:cobalamin biosynthetic process"/>
    <property type="evidence" value="ECO:0007669"/>
    <property type="project" value="UniProtKB-UniRule"/>
</dbReference>
<comment type="pathway">
    <text evidence="1">Cofactor biosynthesis; adenosylcobalamin biosynthesis.</text>
</comment>
<accession>A0AAW5C0P2</accession>
<sequence>MGKLYGIGVGPGDPELLTLKAYRILKEADIIFCPEKEAGAGSFAFDIIKDLLKDTKARIVNLVYPMHYHGGKLRRMWEDNAGRIAGMLKEDRTGAFITLGDPAVYSTFMYTLPYIERAGVEVEVVPGITSFCAVADSMKMPLVAWDEDLVVAPVRKNSGEELGKVLREHDNVVLMKPSSDQEALIQAIHENHLEDHFVLITKSGTGEERLVTDFEELKQYNIPYLSTIIIKRQGRQTHDCV</sequence>
<evidence type="ECO:0000259" key="8">
    <source>
        <dbReference type="Pfam" id="PF00590"/>
    </source>
</evidence>
<dbReference type="Proteomes" id="UP001299608">
    <property type="component" value="Unassembled WGS sequence"/>
</dbReference>
<keyword evidence="4 9" id="KW-0489">Methyltransferase</keyword>
<dbReference type="InterPro" id="IPR012382">
    <property type="entry name" value="CobI/CbiL"/>
</dbReference>
<dbReference type="Gene3D" id="3.40.1010.10">
    <property type="entry name" value="Cobalt-precorrin-4 Transmethylase, Domain 1"/>
    <property type="match status" value="1"/>
</dbReference>
<evidence type="ECO:0000256" key="6">
    <source>
        <dbReference type="ARBA" id="ARBA00022691"/>
    </source>
</evidence>
<dbReference type="GO" id="GO:0032259">
    <property type="term" value="P:methylation"/>
    <property type="evidence" value="ECO:0007669"/>
    <property type="project" value="UniProtKB-KW"/>
</dbReference>
<dbReference type="Pfam" id="PF00590">
    <property type="entry name" value="TP_methylase"/>
    <property type="match status" value="1"/>
</dbReference>
<dbReference type="RefSeq" id="WP_118711902.1">
    <property type="nucleotide sequence ID" value="NZ_JAJCID010000037.1"/>
</dbReference>
<evidence type="ECO:0000256" key="2">
    <source>
        <dbReference type="ARBA" id="ARBA00005879"/>
    </source>
</evidence>
<evidence type="ECO:0000256" key="7">
    <source>
        <dbReference type="PIRNR" id="PIRNR036427"/>
    </source>
</evidence>
<evidence type="ECO:0000256" key="4">
    <source>
        <dbReference type="ARBA" id="ARBA00022603"/>
    </source>
</evidence>
<organism evidence="9 10">
    <name type="scientific">Enterocloster aldenensis</name>
    <dbReference type="NCBI Taxonomy" id="358742"/>
    <lineage>
        <taxon>Bacteria</taxon>
        <taxon>Bacillati</taxon>
        <taxon>Bacillota</taxon>
        <taxon>Clostridia</taxon>
        <taxon>Lachnospirales</taxon>
        <taxon>Lachnospiraceae</taxon>
        <taxon>Enterocloster</taxon>
    </lineage>
</organism>
<keyword evidence="5 9" id="KW-0808">Transferase</keyword>
<dbReference type="GO" id="GO:0030788">
    <property type="term" value="F:precorrin-2 C20-methyltransferase activity"/>
    <property type="evidence" value="ECO:0007669"/>
    <property type="project" value="UniProtKB-EC"/>
</dbReference>
<dbReference type="NCBIfam" id="TIGR01467">
    <property type="entry name" value="cobI_cbiL"/>
    <property type="match status" value="1"/>
</dbReference>
<evidence type="ECO:0000256" key="1">
    <source>
        <dbReference type="ARBA" id="ARBA00004953"/>
    </source>
</evidence>
<dbReference type="InterPro" id="IPR014777">
    <property type="entry name" value="4pyrrole_Mease_sub1"/>
</dbReference>
<dbReference type="SUPFAM" id="SSF53790">
    <property type="entry name" value="Tetrapyrrole methylase"/>
    <property type="match status" value="1"/>
</dbReference>
<evidence type="ECO:0000313" key="9">
    <source>
        <dbReference type="EMBL" id="MCG4748684.1"/>
    </source>
</evidence>
<dbReference type="EMBL" id="JAKNGE010000041">
    <property type="protein sequence ID" value="MCG4748684.1"/>
    <property type="molecule type" value="Genomic_DNA"/>
</dbReference>
<comment type="caution">
    <text evidence="9">The sequence shown here is derived from an EMBL/GenBank/DDBJ whole genome shotgun (WGS) entry which is preliminary data.</text>
</comment>
<dbReference type="PANTHER" id="PTHR43467">
    <property type="entry name" value="COBALT-PRECORRIN-2 C(20)-METHYLTRANSFERASE"/>
    <property type="match status" value="1"/>
</dbReference>
<proteinExistence type="inferred from homology"/>
<dbReference type="InterPro" id="IPR006364">
    <property type="entry name" value="CobI/CbiL/CobIJ_dom"/>
</dbReference>
<dbReference type="CDD" id="cd11645">
    <property type="entry name" value="Precorrin_2_C20_MT"/>
    <property type="match status" value="1"/>
</dbReference>
<keyword evidence="6" id="KW-0949">S-adenosyl-L-methionine</keyword>
<evidence type="ECO:0000256" key="3">
    <source>
        <dbReference type="ARBA" id="ARBA00022573"/>
    </source>
</evidence>
<dbReference type="InterPro" id="IPR035996">
    <property type="entry name" value="4pyrrol_Methylase_sf"/>
</dbReference>
<dbReference type="AlphaFoldDB" id="A0AAW5C0P2"/>
<keyword evidence="3" id="KW-0169">Cobalamin biosynthesis</keyword>
<dbReference type="PANTHER" id="PTHR43467:SF2">
    <property type="entry name" value="COBALT-PRECORRIN-2 C(20)-METHYLTRANSFERASE"/>
    <property type="match status" value="1"/>
</dbReference>
<feature type="domain" description="Tetrapyrrole methylase" evidence="8">
    <location>
        <begin position="3"/>
        <end position="216"/>
    </location>
</feature>
<evidence type="ECO:0000313" key="10">
    <source>
        <dbReference type="Proteomes" id="UP001299608"/>
    </source>
</evidence>
<dbReference type="PIRSF" id="PIRSF036427">
    <property type="entry name" value="Precrrn-2_mtase"/>
    <property type="match status" value="1"/>
</dbReference>
<reference evidence="9" key="1">
    <citation type="submission" date="2022-01" db="EMBL/GenBank/DDBJ databases">
        <title>Collection of gut derived symbiotic bacterial strains cultured from healthy donors.</title>
        <authorList>
            <person name="Lin H."/>
            <person name="Kohout C."/>
            <person name="Waligurski E."/>
            <person name="Pamer E.G."/>
        </authorList>
    </citation>
    <scope>NUCLEOTIDE SEQUENCE</scope>
    <source>
        <strain evidence="9">DFI.6.55</strain>
    </source>
</reference>
<comment type="similarity">
    <text evidence="2 7">Belongs to the precorrin methyltransferase family.</text>
</comment>
<evidence type="ECO:0000256" key="5">
    <source>
        <dbReference type="ARBA" id="ARBA00022679"/>
    </source>
</evidence>
<dbReference type="InterPro" id="IPR000878">
    <property type="entry name" value="4pyrrol_Mease"/>
</dbReference>
<protein>
    <submittedName>
        <fullName evidence="9">Precorrin-2 C(20)-methyltransferase</fullName>
        <ecNumber evidence="9">2.1.1.130</ecNumber>
    </submittedName>
</protein>
<dbReference type="EC" id="2.1.1.130" evidence="9"/>